<organism evidence="1 2">
    <name type="scientific">Nostocoides vanveenii</name>
    <dbReference type="NCBI Taxonomy" id="330835"/>
    <lineage>
        <taxon>Bacteria</taxon>
        <taxon>Bacillati</taxon>
        <taxon>Actinomycetota</taxon>
        <taxon>Actinomycetes</taxon>
        <taxon>Micrococcales</taxon>
        <taxon>Intrasporangiaceae</taxon>
        <taxon>Nostocoides</taxon>
    </lineage>
</organism>
<comment type="caution">
    <text evidence="1">The sequence shown here is derived from an EMBL/GenBank/DDBJ whole genome shotgun (WGS) entry which is preliminary data.</text>
</comment>
<dbReference type="Proteomes" id="UP001501475">
    <property type="component" value="Unassembled WGS sequence"/>
</dbReference>
<dbReference type="EMBL" id="BAAAPN010000003">
    <property type="protein sequence ID" value="GAA1745176.1"/>
    <property type="molecule type" value="Genomic_DNA"/>
</dbReference>
<reference evidence="1 2" key="1">
    <citation type="journal article" date="2019" name="Int. J. Syst. Evol. Microbiol.">
        <title>The Global Catalogue of Microorganisms (GCM) 10K type strain sequencing project: providing services to taxonomists for standard genome sequencing and annotation.</title>
        <authorList>
            <consortium name="The Broad Institute Genomics Platform"/>
            <consortium name="The Broad Institute Genome Sequencing Center for Infectious Disease"/>
            <person name="Wu L."/>
            <person name="Ma J."/>
        </authorList>
    </citation>
    <scope>NUCLEOTIDE SEQUENCE [LARGE SCALE GENOMIC DNA]</scope>
    <source>
        <strain evidence="1 2">JCM 15591</strain>
    </source>
</reference>
<evidence type="ECO:0000313" key="2">
    <source>
        <dbReference type="Proteomes" id="UP001501475"/>
    </source>
</evidence>
<protein>
    <recommendedName>
        <fullName evidence="3">Polyketide cyclase</fullName>
    </recommendedName>
</protein>
<dbReference type="InterPro" id="IPR019587">
    <property type="entry name" value="Polyketide_cyclase/dehydratase"/>
</dbReference>
<dbReference type="Gene3D" id="3.30.530.20">
    <property type="match status" value="1"/>
</dbReference>
<gene>
    <name evidence="1" type="ORF">GCM10009810_02370</name>
</gene>
<accession>A0ABN2JZZ6</accession>
<keyword evidence="2" id="KW-1185">Reference proteome</keyword>
<evidence type="ECO:0008006" key="3">
    <source>
        <dbReference type="Google" id="ProtNLM"/>
    </source>
</evidence>
<evidence type="ECO:0000313" key="1">
    <source>
        <dbReference type="EMBL" id="GAA1745176.1"/>
    </source>
</evidence>
<dbReference type="Pfam" id="PF10604">
    <property type="entry name" value="Polyketide_cyc2"/>
    <property type="match status" value="1"/>
</dbReference>
<dbReference type="SUPFAM" id="SSF55961">
    <property type="entry name" value="Bet v1-like"/>
    <property type="match status" value="1"/>
</dbReference>
<sequence>METFTSITPLSGDGGLRLGAQFAVRQPGLPAATYEVTELDEGRAFTWTARAAGVTTRATHVITEAGGGCRLDLTIAWAGPLARLVALLLGRRTRALIAYEAQTFARLAASA</sequence>
<proteinExistence type="predicted"/>
<name>A0ABN2JZZ6_9MICO</name>
<dbReference type="InterPro" id="IPR023393">
    <property type="entry name" value="START-like_dom_sf"/>
</dbReference>